<organism evidence="1 2">
    <name type="scientific">Planctopirus limnophila (strain ATCC 43296 / DSM 3776 / IFAM 1008 / Mu 290)</name>
    <name type="common">Planctomyces limnophilus</name>
    <dbReference type="NCBI Taxonomy" id="521674"/>
    <lineage>
        <taxon>Bacteria</taxon>
        <taxon>Pseudomonadati</taxon>
        <taxon>Planctomycetota</taxon>
        <taxon>Planctomycetia</taxon>
        <taxon>Planctomycetales</taxon>
        <taxon>Planctomycetaceae</taxon>
        <taxon>Planctopirus</taxon>
    </lineage>
</organism>
<gene>
    <name evidence="1" type="ordered locus">Plim_4286</name>
</gene>
<evidence type="ECO:0000313" key="1">
    <source>
        <dbReference type="EMBL" id="ADG70093.1"/>
    </source>
</evidence>
<reference evidence="1 2" key="1">
    <citation type="journal article" date="2010" name="Stand. Genomic Sci.">
        <title>Complete genome sequence of Planctomyces limnophilus type strain (Mu 290).</title>
        <authorList>
            <person name="Labutti K."/>
            <person name="Sikorski J."/>
            <person name="Schneider S."/>
            <person name="Nolan M."/>
            <person name="Lucas S."/>
            <person name="Glavina Del Rio T."/>
            <person name="Tice H."/>
            <person name="Cheng J.F."/>
            <person name="Goodwin L."/>
            <person name="Pitluck S."/>
            <person name="Liolios K."/>
            <person name="Ivanova N."/>
            <person name="Mavromatis K."/>
            <person name="Mikhailova N."/>
            <person name="Pati A."/>
            <person name="Chen A."/>
            <person name="Palaniappan K."/>
            <person name="Land M."/>
            <person name="Hauser L."/>
            <person name="Chang Y.J."/>
            <person name="Jeffries C.D."/>
            <person name="Tindall B.J."/>
            <person name="Rohde M."/>
            <person name="Goker M."/>
            <person name="Woyke T."/>
            <person name="Bristow J."/>
            <person name="Eisen J.A."/>
            <person name="Markowitz V."/>
            <person name="Hugenholtz P."/>
            <person name="Kyrpides N.C."/>
            <person name="Klenk H.P."/>
            <person name="Lapidus A."/>
        </authorList>
    </citation>
    <scope>NUCLEOTIDE SEQUENCE [LARGE SCALE GENOMIC DNA]</scope>
    <source>
        <strain evidence="2">ATCC 43296 / DSM 3776 / IFAM 1008 / 290</strain>
        <plasmid evidence="1 2">pPLIM01</plasmid>
    </source>
</reference>
<protein>
    <submittedName>
        <fullName evidence="1">Uncharacterized protein</fullName>
    </submittedName>
</protein>
<accession>D5SZH3</accession>
<evidence type="ECO:0000313" key="2">
    <source>
        <dbReference type="Proteomes" id="UP000002220"/>
    </source>
</evidence>
<dbReference type="EMBL" id="CP001745">
    <property type="protein sequence ID" value="ADG70093.1"/>
    <property type="molecule type" value="Genomic_DNA"/>
</dbReference>
<proteinExistence type="predicted"/>
<keyword evidence="1" id="KW-0614">Plasmid</keyword>
<sequence>MSNPHYRKCFGCDLVWKHHEVMTPRVVCLRCKSQNTGLIDRVQRFATYIELIGFTRHRNDCWRMQLAKDDKSELVMQLVENLDIENAFDVELHSLPLNVGDDLVPHAVFLTYARPVTSAHQLSTLVEVLRMYCQ</sequence>
<keyword evidence="2" id="KW-1185">Reference proteome</keyword>
<geneLocation type="plasmid" evidence="1 2">
    <name>pPLIM01</name>
</geneLocation>
<dbReference type="Proteomes" id="UP000002220">
    <property type="component" value="Plasmid pPLIM01"/>
</dbReference>
<dbReference type="KEGG" id="plm:Plim_4286"/>
<dbReference type="HOGENOM" id="CLU_1894279_0_0_0"/>
<name>D5SZH3_PLAL2</name>
<dbReference type="AlphaFoldDB" id="D5SZH3"/>